<dbReference type="OrthoDB" id="5768779at2"/>
<reference evidence="3 4" key="1">
    <citation type="submission" date="2016-10" db="EMBL/GenBank/DDBJ databases">
        <authorList>
            <person name="de Groot N.N."/>
        </authorList>
    </citation>
    <scope>NUCLEOTIDE SEQUENCE [LARGE SCALE GENOMIC DNA]</scope>
    <source>
        <strain evidence="3 4">HL3</strain>
    </source>
</reference>
<proteinExistence type="predicted"/>
<name>A0A1I1WGB7_9GAMM</name>
<feature type="signal peptide" evidence="2">
    <location>
        <begin position="1"/>
        <end position="27"/>
    </location>
</feature>
<evidence type="ECO:0000256" key="2">
    <source>
        <dbReference type="SAM" id="SignalP"/>
    </source>
</evidence>
<keyword evidence="2" id="KW-0732">Signal</keyword>
<dbReference type="PROSITE" id="PS51257">
    <property type="entry name" value="PROKAR_LIPOPROTEIN"/>
    <property type="match status" value="1"/>
</dbReference>
<sequence length="109" mass="11795">MRKTFLTLASALTLAACSSGGGTTAEADEVRQAISAAVEEKDEAAEMGFEWRDTGKFIKEARKELEAGNYDKAMELAREAEFQGEQAQEQARAQADAGPEPHMEEVGIN</sequence>
<organism evidence="3 4">
    <name type="scientific">Thiohalospira halophila DSM 15071</name>
    <dbReference type="NCBI Taxonomy" id="1123397"/>
    <lineage>
        <taxon>Bacteria</taxon>
        <taxon>Pseudomonadati</taxon>
        <taxon>Pseudomonadota</taxon>
        <taxon>Gammaproteobacteria</taxon>
        <taxon>Thiohalospirales</taxon>
        <taxon>Thiohalospiraceae</taxon>
        <taxon>Thiohalospira</taxon>
    </lineage>
</organism>
<evidence type="ECO:0000313" key="3">
    <source>
        <dbReference type="EMBL" id="SFD94224.1"/>
    </source>
</evidence>
<evidence type="ECO:0000256" key="1">
    <source>
        <dbReference type="SAM" id="MobiDB-lite"/>
    </source>
</evidence>
<dbReference type="Proteomes" id="UP000198611">
    <property type="component" value="Unassembled WGS sequence"/>
</dbReference>
<evidence type="ECO:0000313" key="4">
    <source>
        <dbReference type="Proteomes" id="UP000198611"/>
    </source>
</evidence>
<protein>
    <recommendedName>
        <fullName evidence="5">DUF4398 domain-containing protein</fullName>
    </recommendedName>
</protein>
<feature type="region of interest" description="Disordered" evidence="1">
    <location>
        <begin position="80"/>
        <end position="109"/>
    </location>
</feature>
<gene>
    <name evidence="3" type="ORF">SAMN05660831_02647</name>
</gene>
<dbReference type="Gene3D" id="1.20.1270.390">
    <property type="match status" value="1"/>
</dbReference>
<dbReference type="AlphaFoldDB" id="A0A1I1WGB7"/>
<evidence type="ECO:0008006" key="5">
    <source>
        <dbReference type="Google" id="ProtNLM"/>
    </source>
</evidence>
<feature type="compositionally biased region" description="Low complexity" evidence="1">
    <location>
        <begin position="83"/>
        <end position="98"/>
    </location>
</feature>
<keyword evidence="4" id="KW-1185">Reference proteome</keyword>
<feature type="chain" id="PRO_5011761563" description="DUF4398 domain-containing protein" evidence="2">
    <location>
        <begin position="28"/>
        <end position="109"/>
    </location>
</feature>
<feature type="compositionally biased region" description="Basic and acidic residues" evidence="1">
    <location>
        <begin position="99"/>
        <end position="109"/>
    </location>
</feature>
<dbReference type="EMBL" id="FOMJ01000014">
    <property type="protein sequence ID" value="SFD94224.1"/>
    <property type="molecule type" value="Genomic_DNA"/>
</dbReference>
<dbReference type="RefSeq" id="WP_093429252.1">
    <property type="nucleotide sequence ID" value="NZ_FOMJ01000014.1"/>
</dbReference>
<dbReference type="STRING" id="1123397.SAMN05660831_02647"/>
<accession>A0A1I1WGB7</accession>